<dbReference type="AlphaFoldDB" id="A0A1Y1SEQ4"/>
<dbReference type="PANTHER" id="PTHR33406">
    <property type="entry name" value="MEMBRANE PROTEIN MJ1562-RELATED"/>
    <property type="match status" value="1"/>
</dbReference>
<feature type="transmembrane region" description="Helical" evidence="6">
    <location>
        <begin position="26"/>
        <end position="44"/>
    </location>
</feature>
<feature type="transmembrane region" description="Helical" evidence="6">
    <location>
        <begin position="697"/>
        <end position="713"/>
    </location>
</feature>
<feature type="transmembrane region" description="Helical" evidence="6">
    <location>
        <begin position="402"/>
        <end position="427"/>
    </location>
</feature>
<dbReference type="Gene3D" id="1.20.1640.10">
    <property type="entry name" value="Multidrug efflux transporter AcrB transmembrane domain"/>
    <property type="match status" value="2"/>
</dbReference>
<dbReference type="PANTHER" id="PTHR33406:SF10">
    <property type="entry name" value="SSD DOMAIN-CONTAINING PROTEIN"/>
    <property type="match status" value="1"/>
</dbReference>
<evidence type="ECO:0000313" key="8">
    <source>
        <dbReference type="EMBL" id="ORE87183.1"/>
    </source>
</evidence>
<dbReference type="InterPro" id="IPR004869">
    <property type="entry name" value="MMPL_dom"/>
</dbReference>
<keyword evidence="5 6" id="KW-0472">Membrane</keyword>
<gene>
    <name evidence="8" type="ORF">ATO7_09087</name>
</gene>
<evidence type="ECO:0000313" key="9">
    <source>
        <dbReference type="Proteomes" id="UP000192342"/>
    </source>
</evidence>
<keyword evidence="2" id="KW-1003">Cell membrane</keyword>
<protein>
    <recommendedName>
        <fullName evidence="7">Membrane transport protein MMPL domain-containing protein</fullName>
    </recommendedName>
</protein>
<evidence type="ECO:0000256" key="5">
    <source>
        <dbReference type="ARBA" id="ARBA00023136"/>
    </source>
</evidence>
<feature type="transmembrane region" description="Helical" evidence="6">
    <location>
        <begin position="720"/>
        <end position="740"/>
    </location>
</feature>
<feature type="transmembrane region" description="Helical" evidence="6">
    <location>
        <begin position="746"/>
        <end position="770"/>
    </location>
</feature>
<proteinExistence type="predicted"/>
<comment type="subcellular location">
    <subcellularLocation>
        <location evidence="1">Cell membrane</location>
        <topology evidence="1">Multi-pass membrane protein</topology>
    </subcellularLocation>
</comment>
<dbReference type="Pfam" id="PF03176">
    <property type="entry name" value="MMPL"/>
    <property type="match status" value="2"/>
</dbReference>
<evidence type="ECO:0000256" key="3">
    <source>
        <dbReference type="ARBA" id="ARBA00022692"/>
    </source>
</evidence>
<keyword evidence="3 6" id="KW-0812">Transmembrane</keyword>
<evidence type="ECO:0000256" key="6">
    <source>
        <dbReference type="SAM" id="Phobius"/>
    </source>
</evidence>
<dbReference type="EMBL" id="AQQV01000002">
    <property type="protein sequence ID" value="ORE87183.1"/>
    <property type="molecule type" value="Genomic_DNA"/>
</dbReference>
<dbReference type="InterPro" id="IPR050545">
    <property type="entry name" value="Mycobact_MmpL"/>
</dbReference>
<keyword evidence="4 6" id="KW-1133">Transmembrane helix</keyword>
<dbReference type="SUPFAM" id="SSF82866">
    <property type="entry name" value="Multidrug efflux transporter AcrB transmembrane domain"/>
    <property type="match status" value="2"/>
</dbReference>
<feature type="domain" description="Membrane transport protein MMPL" evidence="7">
    <location>
        <begin position="274"/>
        <end position="485"/>
    </location>
</feature>
<feature type="transmembrane region" description="Helical" evidence="6">
    <location>
        <begin position="433"/>
        <end position="459"/>
    </location>
</feature>
<feature type="transmembrane region" description="Helical" evidence="6">
    <location>
        <begin position="791"/>
        <end position="812"/>
    </location>
</feature>
<feature type="transmembrane region" description="Helical" evidence="6">
    <location>
        <begin position="480"/>
        <end position="505"/>
    </location>
</feature>
<name>A0A1Y1SEQ4_9GAMM</name>
<feature type="transmembrane region" description="Helical" evidence="6">
    <location>
        <begin position="824"/>
        <end position="848"/>
    </location>
</feature>
<evidence type="ECO:0000259" key="7">
    <source>
        <dbReference type="Pfam" id="PF03176"/>
    </source>
</evidence>
<dbReference type="STRING" id="1317117.ATO7_09087"/>
<feature type="transmembrane region" description="Helical" evidence="6">
    <location>
        <begin position="304"/>
        <end position="323"/>
    </location>
</feature>
<reference evidence="8 9" key="1">
    <citation type="submission" date="2013-04" db="EMBL/GenBank/DDBJ databases">
        <title>Oceanococcus atlanticus 22II-S10r2 Genome Sequencing.</title>
        <authorList>
            <person name="Lai Q."/>
            <person name="Li G."/>
            <person name="Shao Z."/>
        </authorList>
    </citation>
    <scope>NUCLEOTIDE SEQUENCE [LARGE SCALE GENOMIC DNA]</scope>
    <source>
        <strain evidence="8 9">22II-S10r2</strain>
    </source>
</reference>
<dbReference type="Proteomes" id="UP000192342">
    <property type="component" value="Unassembled WGS sequence"/>
</dbReference>
<feature type="transmembrane region" description="Helical" evidence="6">
    <location>
        <begin position="357"/>
        <end position="381"/>
    </location>
</feature>
<dbReference type="GO" id="GO:0005886">
    <property type="term" value="C:plasma membrane"/>
    <property type="evidence" value="ECO:0007669"/>
    <property type="project" value="UniProtKB-SubCell"/>
</dbReference>
<dbReference type="RefSeq" id="WP_206044859.1">
    <property type="nucleotide sequence ID" value="NZ_AQQV01000002.1"/>
</dbReference>
<comment type="caution">
    <text evidence="8">The sequence shown here is derived from an EMBL/GenBank/DDBJ whole genome shotgun (WGS) entry which is preliminary data.</text>
</comment>
<organism evidence="8 9">
    <name type="scientific">Oceanococcus atlanticus</name>
    <dbReference type="NCBI Taxonomy" id="1317117"/>
    <lineage>
        <taxon>Bacteria</taxon>
        <taxon>Pseudomonadati</taxon>
        <taxon>Pseudomonadota</taxon>
        <taxon>Gammaproteobacteria</taxon>
        <taxon>Chromatiales</taxon>
        <taxon>Oceanococcaceae</taxon>
        <taxon>Oceanococcus</taxon>
    </lineage>
</organism>
<keyword evidence="9" id="KW-1185">Reference proteome</keyword>
<sequence length="865" mass="95392">MHGDSHSKAAQLFVRYTEPLIFNKRWITLLVLTALTAFFGYHASKLRMDTGFEKQLPLGHPYMSVYQQYQREFGGANIVLLAVSQKSGEDIYTADFMQTLEQATRAVYYTEGMDRSRVSSLFTPNVRYMEVVESGFQGGNVVPSNFRPTPEMLDRVRSNVARSDVMGRLVANDQSAAMVVSELVERDPITGERLDYLDTAHKLEQVRHRFISPTKFEYVLKDDLGPLSAGTVVKTQYLDTRGLFSRFTSFEYETDDPDAEPLTVKQRQVEVREVENPDYNPNIDIAIIGFAKAVGDIADSAIEVFGFFGLTLILVWLLLSWYCGSLAVGFLPLACGVLAVVWELGMLHLFGFGLDPFAILMPFIVLAISTSHGIQITNFWLNEVADHGLDSFAASRATYRRLVIPGISALATNFIGFGTILLIPIGIIQEMAINAMFGLVAIVLCKKVLLPCLLSFAPLKDPKKFRDHQHRRDKMLDPMWRSLSVITLKPVAGVVLVGAVALYLWADHVSQDLKIGELHEGVPELRPDSRYNEDSRTITNAFAIGVDVVKIIAQSEADGCIDHNVMSRIDDFAWHMENVDGVQSTMSLAKTSRAVYNAYNENNPKWHVLPRQSGALVVTVQPFPSSTGLLNEDCSAIPIFVYSEDHKAETIDRIIAAANEFMDAQPENAPVKFALATGNVGVMAAANDVIRETEPTVLGWLFLGIGLCIFLTFRSFTGLVCVLVPLWLVSILSYAVMVYLEIGVKVSNLAVAAFAAGIGVDYGIYIYSVLEENVRNKGMALREAYRDTLNQTGKAVVITAATLSASVCTWFFSGLQFQIDMGILLTIMFLANAVAAVLMLPAFAAFLLRGPKNADGDSAAQPVPA</sequence>
<evidence type="ECO:0000256" key="1">
    <source>
        <dbReference type="ARBA" id="ARBA00004651"/>
    </source>
</evidence>
<feature type="transmembrane region" description="Helical" evidence="6">
    <location>
        <begin position="330"/>
        <end position="351"/>
    </location>
</feature>
<evidence type="ECO:0000256" key="2">
    <source>
        <dbReference type="ARBA" id="ARBA00022475"/>
    </source>
</evidence>
<evidence type="ECO:0000256" key="4">
    <source>
        <dbReference type="ARBA" id="ARBA00022989"/>
    </source>
</evidence>
<feature type="domain" description="Membrane transport protein MMPL" evidence="7">
    <location>
        <begin position="624"/>
        <end position="847"/>
    </location>
</feature>
<accession>A0A1Y1SEQ4</accession>